<keyword evidence="1" id="KW-1133">Transmembrane helix</keyword>
<protein>
    <submittedName>
        <fullName evidence="2">Uncharacterized protein</fullName>
    </submittedName>
</protein>
<evidence type="ECO:0000313" key="3">
    <source>
        <dbReference type="Proteomes" id="UP000220836"/>
    </source>
</evidence>
<dbReference type="OrthoDB" id="7866534at2"/>
<dbReference type="AlphaFoldDB" id="A0A238KRD9"/>
<keyword evidence="1" id="KW-0812">Transmembrane</keyword>
<dbReference type="Proteomes" id="UP000220836">
    <property type="component" value="Unassembled WGS sequence"/>
</dbReference>
<dbReference type="RefSeq" id="WP_141468117.1">
    <property type="nucleotide sequence ID" value="NZ_FXYH01000011.1"/>
</dbReference>
<evidence type="ECO:0000256" key="1">
    <source>
        <dbReference type="SAM" id="Phobius"/>
    </source>
</evidence>
<proteinExistence type="predicted"/>
<feature type="transmembrane region" description="Helical" evidence="1">
    <location>
        <begin position="52"/>
        <end position="70"/>
    </location>
</feature>
<reference evidence="2 3" key="1">
    <citation type="submission" date="2017-05" db="EMBL/GenBank/DDBJ databases">
        <authorList>
            <person name="Song R."/>
            <person name="Chenine A.L."/>
            <person name="Ruprecht R.M."/>
        </authorList>
    </citation>
    <scope>NUCLEOTIDE SEQUENCE [LARGE SCALE GENOMIC DNA]</scope>
    <source>
        <strain evidence="2 3">CECT 8663</strain>
    </source>
</reference>
<organism evidence="2 3">
    <name type="scientific">Pelagimonas varians</name>
    <dbReference type="NCBI Taxonomy" id="696760"/>
    <lineage>
        <taxon>Bacteria</taxon>
        <taxon>Pseudomonadati</taxon>
        <taxon>Pseudomonadota</taxon>
        <taxon>Alphaproteobacteria</taxon>
        <taxon>Rhodobacterales</taxon>
        <taxon>Roseobacteraceae</taxon>
        <taxon>Pelagimonas</taxon>
    </lineage>
</organism>
<name>A0A238KRD9_9RHOB</name>
<evidence type="ECO:0000313" key="2">
    <source>
        <dbReference type="EMBL" id="SMX45414.1"/>
    </source>
</evidence>
<gene>
    <name evidence="2" type="ORF">PEV8663_03037</name>
</gene>
<sequence length="114" mass="12923">MEDTLYSFENRQKAVRRKHTRMAKGYVTKLNKHGVFVQEPDHKASGYVMRKLMIALVGLLTFKSFVLYWLGSDVYQGKVDALNTGTAIDKAGAFLMQIDPLSAQIAQLFKFFTA</sequence>
<dbReference type="EMBL" id="FXYH01000011">
    <property type="protein sequence ID" value="SMX45414.1"/>
    <property type="molecule type" value="Genomic_DNA"/>
</dbReference>
<accession>A0A238KRD9</accession>
<keyword evidence="3" id="KW-1185">Reference proteome</keyword>
<keyword evidence="1" id="KW-0472">Membrane</keyword>